<dbReference type="RefSeq" id="XP_003137415.1">
    <property type="nucleotide sequence ID" value="XM_003137367.1"/>
</dbReference>
<dbReference type="KEGG" id="loa:LOAG_01829"/>
<organism evidence="1">
    <name type="scientific">Loa loa</name>
    <name type="common">Eye worm</name>
    <name type="synonym">Filaria loa</name>
    <dbReference type="NCBI Taxonomy" id="7209"/>
    <lineage>
        <taxon>Eukaryota</taxon>
        <taxon>Metazoa</taxon>
        <taxon>Ecdysozoa</taxon>
        <taxon>Nematoda</taxon>
        <taxon>Chromadorea</taxon>
        <taxon>Rhabditida</taxon>
        <taxon>Spirurina</taxon>
        <taxon>Spiruromorpha</taxon>
        <taxon>Filarioidea</taxon>
        <taxon>Onchocercidae</taxon>
        <taxon>Loa</taxon>
    </lineage>
</organism>
<dbReference type="GeneID" id="9939213"/>
<dbReference type="InParanoid" id="A0A1S0UA12"/>
<evidence type="ECO:0000313" key="1">
    <source>
        <dbReference type="EMBL" id="EFO26649.1"/>
    </source>
</evidence>
<gene>
    <name evidence="1" type="ORF">LOAG_01829</name>
</gene>
<proteinExistence type="predicted"/>
<dbReference type="EMBL" id="JH712115">
    <property type="protein sequence ID" value="EFO26649.1"/>
    <property type="molecule type" value="Genomic_DNA"/>
</dbReference>
<sequence length="137" mass="14575">MGLNTEKNEATNQSKSGVLLSAEEPHSAELLPTDRSNKHPTQKCSWQSLIASTSISIPANAAHFTTKIFLSFHIIVLNIRIKDGKAVALKGSVTAVGIGIDQTAIDQQNDARNVSTSKISPAEIISPMDKFSTSSGT</sequence>
<name>A0A1S0UA12_LOALO</name>
<reference evidence="1" key="1">
    <citation type="submission" date="2012-04" db="EMBL/GenBank/DDBJ databases">
        <title>The Genome Sequence of Loa loa.</title>
        <authorList>
            <consortium name="The Broad Institute Genome Sequencing Platform"/>
            <consortium name="Broad Institute Genome Sequencing Center for Infectious Disease"/>
            <person name="Nutman T.B."/>
            <person name="Fink D.L."/>
            <person name="Russ C."/>
            <person name="Young S."/>
            <person name="Zeng Q."/>
            <person name="Gargeya S."/>
            <person name="Alvarado L."/>
            <person name="Berlin A."/>
            <person name="Chapman S.B."/>
            <person name="Chen Z."/>
            <person name="Freedman E."/>
            <person name="Gellesch M."/>
            <person name="Goldberg J."/>
            <person name="Griggs A."/>
            <person name="Gujja S."/>
            <person name="Heilman E.R."/>
            <person name="Heiman D."/>
            <person name="Howarth C."/>
            <person name="Mehta T."/>
            <person name="Neiman D."/>
            <person name="Pearson M."/>
            <person name="Roberts A."/>
            <person name="Saif S."/>
            <person name="Shea T."/>
            <person name="Shenoy N."/>
            <person name="Sisk P."/>
            <person name="Stolte C."/>
            <person name="Sykes S."/>
            <person name="White J."/>
            <person name="Yandava C."/>
            <person name="Haas B."/>
            <person name="Henn M.R."/>
            <person name="Nusbaum C."/>
            <person name="Birren B."/>
        </authorList>
    </citation>
    <scope>NUCLEOTIDE SEQUENCE [LARGE SCALE GENOMIC DNA]</scope>
</reference>
<dbReference type="AlphaFoldDB" id="A0A1S0UA12"/>
<protein>
    <submittedName>
        <fullName evidence="1">Uncharacterized protein</fullName>
    </submittedName>
</protein>
<accession>A0A1S0UA12</accession>
<dbReference type="CTD" id="9939213"/>